<feature type="compositionally biased region" description="Low complexity" evidence="4">
    <location>
        <begin position="795"/>
        <end position="808"/>
    </location>
</feature>
<dbReference type="SMART" id="SM00252">
    <property type="entry name" value="SH2"/>
    <property type="match status" value="1"/>
</dbReference>
<dbReference type="PANTHER" id="PTHR23101:SF104">
    <property type="entry name" value="PROTEIN SPRINT"/>
    <property type="match status" value="1"/>
</dbReference>
<feature type="compositionally biased region" description="Low complexity" evidence="4">
    <location>
        <begin position="857"/>
        <end position="870"/>
    </location>
</feature>
<feature type="compositionally biased region" description="Low complexity" evidence="4">
    <location>
        <begin position="1027"/>
        <end position="1042"/>
    </location>
</feature>
<dbReference type="GO" id="GO:0005829">
    <property type="term" value="C:cytosol"/>
    <property type="evidence" value="ECO:0007669"/>
    <property type="project" value="TreeGrafter"/>
</dbReference>
<feature type="compositionally biased region" description="Polar residues" evidence="4">
    <location>
        <begin position="816"/>
        <end position="856"/>
    </location>
</feature>
<dbReference type="GO" id="GO:0005096">
    <property type="term" value="F:GTPase activator activity"/>
    <property type="evidence" value="ECO:0007669"/>
    <property type="project" value="UniProtKB-KW"/>
</dbReference>
<dbReference type="Proteomes" id="UP000095284">
    <property type="component" value="Unplaced"/>
</dbReference>
<dbReference type="Gene3D" id="3.30.505.10">
    <property type="entry name" value="SH2 domain"/>
    <property type="match status" value="1"/>
</dbReference>
<dbReference type="SUPFAM" id="SSF55550">
    <property type="entry name" value="SH2 domain"/>
    <property type="match status" value="1"/>
</dbReference>
<comment type="similarity">
    <text evidence="1">Belongs to the RIN (Ras interaction/interference) family.</text>
</comment>
<dbReference type="SUPFAM" id="SSF109993">
    <property type="entry name" value="VPS9 domain"/>
    <property type="match status" value="1"/>
</dbReference>
<feature type="compositionally biased region" description="Low complexity" evidence="4">
    <location>
        <begin position="694"/>
        <end position="713"/>
    </location>
</feature>
<dbReference type="InterPro" id="IPR003123">
    <property type="entry name" value="VPS9"/>
</dbReference>
<reference evidence="12" key="1">
    <citation type="submission" date="2016-11" db="UniProtKB">
        <authorList>
            <consortium name="WormBaseParasite"/>
        </authorList>
    </citation>
    <scope>IDENTIFICATION</scope>
</reference>
<evidence type="ECO:0000256" key="4">
    <source>
        <dbReference type="SAM" id="MobiDB-lite"/>
    </source>
</evidence>
<feature type="region of interest" description="Disordered" evidence="4">
    <location>
        <begin position="692"/>
        <end position="755"/>
    </location>
</feature>
<dbReference type="Proteomes" id="UP000582659">
    <property type="component" value="Unassembled WGS sequence"/>
</dbReference>
<feature type="compositionally biased region" description="Polar residues" evidence="4">
    <location>
        <begin position="544"/>
        <end position="554"/>
    </location>
</feature>
<dbReference type="Gene3D" id="1.20.1050.80">
    <property type="entry name" value="VPS9 domain"/>
    <property type="match status" value="1"/>
</dbReference>
<evidence type="ECO:0000259" key="5">
    <source>
        <dbReference type="PROSITE" id="PS50001"/>
    </source>
</evidence>
<feature type="compositionally biased region" description="Polar residues" evidence="4">
    <location>
        <begin position="1043"/>
        <end position="1053"/>
    </location>
</feature>
<dbReference type="Pfam" id="PF23268">
    <property type="entry name" value="RIN1"/>
    <property type="match status" value="1"/>
</dbReference>
<evidence type="ECO:0000313" key="10">
    <source>
        <dbReference type="Proteomes" id="UP000095284"/>
    </source>
</evidence>
<dbReference type="InterPro" id="IPR045046">
    <property type="entry name" value="Vps9-like"/>
</dbReference>
<dbReference type="OrthoDB" id="21085at2759"/>
<proteinExistence type="inferred from homology"/>
<dbReference type="GO" id="GO:0005085">
    <property type="term" value="F:guanyl-nucleotide exchange factor activity"/>
    <property type="evidence" value="ECO:0007669"/>
    <property type="project" value="InterPro"/>
</dbReference>
<feature type="region of interest" description="Disordered" evidence="4">
    <location>
        <begin position="540"/>
        <end position="576"/>
    </location>
</feature>
<feature type="compositionally biased region" description="Polar residues" evidence="4">
    <location>
        <begin position="714"/>
        <end position="724"/>
    </location>
</feature>
<dbReference type="GO" id="GO:0031267">
    <property type="term" value="F:small GTPase binding"/>
    <property type="evidence" value="ECO:0007669"/>
    <property type="project" value="TreeGrafter"/>
</dbReference>
<dbReference type="SMART" id="SM00167">
    <property type="entry name" value="VPS9"/>
    <property type="match status" value="1"/>
</dbReference>
<dbReference type="InterPro" id="IPR000980">
    <property type="entry name" value="SH2"/>
</dbReference>
<dbReference type="GO" id="GO:0030139">
    <property type="term" value="C:endocytic vesicle"/>
    <property type="evidence" value="ECO:0007669"/>
    <property type="project" value="TreeGrafter"/>
</dbReference>
<dbReference type="GO" id="GO:0016192">
    <property type="term" value="P:vesicle-mediated transport"/>
    <property type="evidence" value="ECO:0007669"/>
    <property type="project" value="InterPro"/>
</dbReference>
<evidence type="ECO:0000256" key="1">
    <source>
        <dbReference type="ARBA" id="ARBA00006919"/>
    </source>
</evidence>
<keyword evidence="2" id="KW-0343">GTPase activation</keyword>
<dbReference type="InterPro" id="IPR000159">
    <property type="entry name" value="RA_dom"/>
</dbReference>
<dbReference type="CDD" id="cd00173">
    <property type="entry name" value="SH2"/>
    <property type="match status" value="1"/>
</dbReference>
<dbReference type="Pfam" id="PF02204">
    <property type="entry name" value="VPS9"/>
    <property type="match status" value="1"/>
</dbReference>
<feature type="compositionally biased region" description="Low complexity" evidence="4">
    <location>
        <begin position="567"/>
        <end position="576"/>
    </location>
</feature>
<feature type="compositionally biased region" description="Polar residues" evidence="4">
    <location>
        <begin position="872"/>
        <end position="884"/>
    </location>
</feature>
<evidence type="ECO:0000313" key="11">
    <source>
        <dbReference type="Proteomes" id="UP000659654"/>
    </source>
</evidence>
<dbReference type="SMR" id="A0A1I7RSZ8"/>
<evidence type="ECO:0000256" key="2">
    <source>
        <dbReference type="ARBA" id="ARBA00022468"/>
    </source>
</evidence>
<feature type="compositionally biased region" description="Basic and acidic residues" evidence="4">
    <location>
        <begin position="885"/>
        <end position="899"/>
    </location>
</feature>
<evidence type="ECO:0000313" key="12">
    <source>
        <dbReference type="WBParaSite" id="BXY_0385200.1"/>
    </source>
</evidence>
<dbReference type="GO" id="GO:0007165">
    <property type="term" value="P:signal transduction"/>
    <property type="evidence" value="ECO:0007669"/>
    <property type="project" value="InterPro"/>
</dbReference>
<dbReference type="InterPro" id="IPR037191">
    <property type="entry name" value="VPS9_dom_sf"/>
</dbReference>
<feature type="region of interest" description="Disordered" evidence="4">
    <location>
        <begin position="400"/>
        <end position="423"/>
    </location>
</feature>
<feature type="region of interest" description="Disordered" evidence="4">
    <location>
        <begin position="1027"/>
        <end position="1053"/>
    </location>
</feature>
<dbReference type="PROSITE" id="PS51205">
    <property type="entry name" value="VPS9"/>
    <property type="match status" value="1"/>
</dbReference>
<feature type="region of interest" description="Disordered" evidence="4">
    <location>
        <begin position="67"/>
        <end position="113"/>
    </location>
</feature>
<reference evidence="9" key="2">
    <citation type="submission" date="2020-08" db="EMBL/GenBank/DDBJ databases">
        <authorList>
            <person name="Kikuchi T."/>
        </authorList>
    </citation>
    <scope>NUCLEOTIDE SEQUENCE</scope>
    <source>
        <strain evidence="8">Ka4C1</strain>
    </source>
</reference>
<evidence type="ECO:0000313" key="8">
    <source>
        <dbReference type="EMBL" id="CAD5231494.1"/>
    </source>
</evidence>
<evidence type="ECO:0000313" key="9">
    <source>
        <dbReference type="EMBL" id="CAG9122710.1"/>
    </source>
</evidence>
<feature type="domain" description="SH2" evidence="5">
    <location>
        <begin position="257"/>
        <end position="347"/>
    </location>
</feature>
<dbReference type="Pfam" id="PF00017">
    <property type="entry name" value="SH2"/>
    <property type="match status" value="1"/>
</dbReference>
<organism evidence="10 12">
    <name type="scientific">Bursaphelenchus xylophilus</name>
    <name type="common">Pinewood nematode worm</name>
    <name type="synonym">Aphelenchoides xylophilus</name>
    <dbReference type="NCBI Taxonomy" id="6326"/>
    <lineage>
        <taxon>Eukaryota</taxon>
        <taxon>Metazoa</taxon>
        <taxon>Ecdysozoa</taxon>
        <taxon>Nematoda</taxon>
        <taxon>Chromadorea</taxon>
        <taxon>Rhabditida</taxon>
        <taxon>Tylenchina</taxon>
        <taxon>Tylenchomorpha</taxon>
        <taxon>Aphelenchoidea</taxon>
        <taxon>Aphelenchoididae</taxon>
        <taxon>Bursaphelenchus</taxon>
    </lineage>
</organism>
<gene>
    <name evidence="8" type="ORF">BXYJ_LOCUS11590</name>
</gene>
<feature type="compositionally biased region" description="Basic and acidic residues" evidence="4">
    <location>
        <begin position="89"/>
        <end position="99"/>
    </location>
</feature>
<dbReference type="Proteomes" id="UP000659654">
    <property type="component" value="Unassembled WGS sequence"/>
</dbReference>
<dbReference type="eggNOG" id="KOG2320">
    <property type="taxonomic scope" value="Eukaryota"/>
</dbReference>
<dbReference type="PANTHER" id="PTHR23101">
    <property type="entry name" value="RAB GDP/GTP EXCHANGE FACTOR"/>
    <property type="match status" value="1"/>
</dbReference>
<dbReference type="EMBL" id="CAJFDI010000005">
    <property type="protein sequence ID" value="CAD5231494.1"/>
    <property type="molecule type" value="Genomic_DNA"/>
</dbReference>
<evidence type="ECO:0000259" key="7">
    <source>
        <dbReference type="PROSITE" id="PS51205"/>
    </source>
</evidence>
<keyword evidence="11" id="KW-1185">Reference proteome</keyword>
<protein>
    <submittedName>
        <fullName evidence="8">(pine wood nematode) hypothetical protein</fullName>
    </submittedName>
</protein>
<dbReference type="WBParaSite" id="BXY_0385200.1">
    <property type="protein sequence ID" value="BXY_0385200.1"/>
    <property type="gene ID" value="BXY_0385200"/>
</dbReference>
<feature type="domain" description="VPS9" evidence="7">
    <location>
        <begin position="1297"/>
        <end position="1442"/>
    </location>
</feature>
<name>A0A1I7RSZ8_BURXY</name>
<dbReference type="PROSITE" id="PS50200">
    <property type="entry name" value="RA"/>
    <property type="match status" value="1"/>
</dbReference>
<dbReference type="EMBL" id="CAJFCV020000005">
    <property type="protein sequence ID" value="CAG9122710.1"/>
    <property type="molecule type" value="Genomic_DNA"/>
</dbReference>
<accession>A0A1I7RSZ8</accession>
<feature type="region of interest" description="Disordered" evidence="4">
    <location>
        <begin position="923"/>
        <end position="952"/>
    </location>
</feature>
<evidence type="ECO:0000256" key="3">
    <source>
        <dbReference type="PROSITE-ProRule" id="PRU00191"/>
    </source>
</evidence>
<dbReference type="PROSITE" id="PS50001">
    <property type="entry name" value="SH2"/>
    <property type="match status" value="1"/>
</dbReference>
<feature type="region of interest" description="Disordered" evidence="4">
    <location>
        <begin position="774"/>
        <end position="907"/>
    </location>
</feature>
<keyword evidence="3" id="KW-0727">SH2 domain</keyword>
<feature type="domain" description="Ras-associating" evidence="6">
    <location>
        <begin position="1466"/>
        <end position="1556"/>
    </location>
</feature>
<evidence type="ECO:0000259" key="6">
    <source>
        <dbReference type="PROSITE" id="PS50200"/>
    </source>
</evidence>
<sequence length="1582" mass="177720">MENPKPQPKPRTVFMSARKLVDNLQDRDVAKSSPNELELDKKKGFVGLTQEVSLDDSGLDDNMVIRSRRVPSYNNQPGIESGPEIESEPELRTISRPDVPEAESEPELESTSTPHLLTADCANCHEHSQSSHLHYFDFSKDHKPIRIPTRPVDVQPVRAVQHVKSLQNFDGDSQNDQSMNINNNKDRMSKSLKLEDVIASSNEERPKFNLESLALPVLLDSTEGDKETLQGLQMTIPLQTDQNQKLWQKIIYSHPIWYLQGQSRHTVSHLLQIMEPGNFIVRSSTRADSMALSVKTRVDQVRHYLIEKYKSGVRLEKSVKVFKSLPFLIQYYCQNSDGIAITLKLPEEIEKCDSLMCLQKLALLGPDFWARQMSRPNRPPSYYAPNNADQLSVHSLQMSKSMCGSPHGFEPRQLDSPPTRRRSTLRLGTATVKDYSTDLKPEKSRIQMGTACSLNGLRKSYSAFSGISMNDASPEAQKRLAKTKSRKPSKFFKNLFASNNNLNNNNTTYDPKDVYSVQSDYFVPGVKRTVSSSQSEASLWSSSDWTPNCEQCQRPQDPHPIEKTFPSSTSISSISSSRAASLKKGITNRLLSFRGQPAPRPDQGGVIPRKSKDDMCEQMNVIRSRKMPLRRGNTDLSAHRLAVYQPSTLTRERPATFVNKASQPPMVPPHGRLNADAMQKCIDELRKRKIDNNSSFSSSGSSSHQQSDVSADSKSSMNTKNRLSVPNLAENESSIDKESVKVPTAKLGRSTNGDLQTINEGLITPVVRRKQLSRQYVRIPPNNSEPSTIPRDLPSSASSSSTSSSFSKEPSHYSTREQITNSGDYSRLQTSFQTPSPRHLSSAQRIQSQPQRSLNNSRTSDTSSTILDISPRSETSTKSAGSQTQEDRFSQWRRSHEDAASQTVPSSLPISSKWSAVNEELKNRQNVAKVKPQPIQRNLRPKHMDSESRPSEYAQISENFDVKKDLEEDDCVSVAGTVFNEPWDSNAWENLLDIVHFYDEKPTKAKTKAVYMECCANETIAEEDDNASCSAGSAASTCSKTSFPNQTLQSNSDVEVQEVPLSVDEGPDLSDDHFEQFDNFRAEPLTINDNRNWSEVSKRIPSEPGTFDSRRGKSSSLMNVNEDHRFMSPLLDTRSMKHRAMTPGMYGQSHICDSMDELSMTLPSVLPAISPARLRSTDRMPDPGFRIQRYVEQLATDSSTTFGATLQQFIECTIDAGESDPHIVIRNVRQFLNGIKNYLVKNGEADLLQVIEEESAKLNPNEFLNIDAILEAVLHKILLVPIKPHLYHLMCRENIRNGSFETLTANLSKVRTMRPEQLGFPKGTIAPDSKKMEQVRGYLRKMQSHYSPLKKLENLLKALNVVVVPSRPFARSSKKLPPADELIRWLVFLLARTSSVSCEVEAWYMWELLPQQLLTTGDAAYYLSTLLSAVHVLKNLDSIQRLRFMSNEPNFSTPQSSLRCCIEEASDAYIRIAIPDEQKGSIEYHTFPAVAQMNVARLCRVIAHQLAITNPEDYGLCVLYDGYETCLNLNEVPDAIRQQLNDTGKPHLFAYKRHDAKIAWPASAVQLTSTCVKSPSHQSHLI</sequence>
<dbReference type="InterPro" id="IPR036860">
    <property type="entry name" value="SH2_dom_sf"/>
</dbReference>